<dbReference type="EMBL" id="JAWDKC010000017">
    <property type="protein sequence ID" value="MDV0445383.1"/>
    <property type="molecule type" value="Genomic_DNA"/>
</dbReference>
<reference evidence="2 3" key="1">
    <citation type="submission" date="2023-06" db="EMBL/GenBank/DDBJ databases">
        <title>Genome sequence of Methanimicrococcus sp. At1.</title>
        <authorList>
            <person name="Protasov E."/>
            <person name="Platt K."/>
            <person name="Poehlein A."/>
            <person name="Daniel R."/>
            <person name="Brune A."/>
        </authorList>
    </citation>
    <scope>NUCLEOTIDE SEQUENCE [LARGE SCALE GENOMIC DNA]</scope>
    <source>
        <strain evidence="2 3">At1</strain>
    </source>
</reference>
<feature type="transmembrane region" description="Helical" evidence="1">
    <location>
        <begin position="119"/>
        <end position="136"/>
    </location>
</feature>
<proteinExistence type="predicted"/>
<keyword evidence="1" id="KW-0472">Membrane</keyword>
<feature type="transmembrane region" description="Helical" evidence="1">
    <location>
        <begin position="148"/>
        <end position="168"/>
    </location>
</feature>
<name>A0ABU3VPP1_9EURY</name>
<gene>
    <name evidence="2" type="ORF">MmiAt1_09600</name>
</gene>
<accession>A0ABU3VPP1</accession>
<evidence type="ECO:0000256" key="1">
    <source>
        <dbReference type="SAM" id="Phobius"/>
    </source>
</evidence>
<evidence type="ECO:0000313" key="2">
    <source>
        <dbReference type="EMBL" id="MDV0445383.1"/>
    </source>
</evidence>
<keyword evidence="3" id="KW-1185">Reference proteome</keyword>
<protein>
    <submittedName>
        <fullName evidence="2">Uncharacterized protein</fullName>
    </submittedName>
</protein>
<dbReference type="Proteomes" id="UP001272052">
    <property type="component" value="Unassembled WGS sequence"/>
</dbReference>
<feature type="transmembrane region" description="Helical" evidence="1">
    <location>
        <begin position="94"/>
        <end position="113"/>
    </location>
</feature>
<evidence type="ECO:0000313" key="3">
    <source>
        <dbReference type="Proteomes" id="UP001272052"/>
    </source>
</evidence>
<sequence length="169" mass="19595">MLIILCMLGPVFNFIFYSVLKKKYNFEINVLLYGIGFTSCCFVFIYSVMGLYGPITGNIELVMRFLYVIPFIFLYYSYATLLKNNEKSISRGTLFLIIATTALFVLFALFEIITYRIPYVSISSIPFGLYFVYCLISGKYVLSLRGFAWVPFLPAYAVLFYTFMKIPFM</sequence>
<keyword evidence="1" id="KW-1133">Transmembrane helix</keyword>
<feature type="transmembrane region" description="Helical" evidence="1">
    <location>
        <begin position="61"/>
        <end position="82"/>
    </location>
</feature>
<organism evidence="2 3">
    <name type="scientific">Methanimicrococcus hacksteinii</name>
    <dbReference type="NCBI Taxonomy" id="3028293"/>
    <lineage>
        <taxon>Archaea</taxon>
        <taxon>Methanobacteriati</taxon>
        <taxon>Methanobacteriota</taxon>
        <taxon>Stenosarchaea group</taxon>
        <taxon>Methanomicrobia</taxon>
        <taxon>Methanosarcinales</taxon>
        <taxon>Methanosarcinaceae</taxon>
        <taxon>Methanimicrococcus</taxon>
    </lineage>
</organism>
<feature type="transmembrane region" description="Helical" evidence="1">
    <location>
        <begin position="30"/>
        <end position="49"/>
    </location>
</feature>
<comment type="caution">
    <text evidence="2">The sequence shown here is derived from an EMBL/GenBank/DDBJ whole genome shotgun (WGS) entry which is preliminary data.</text>
</comment>
<keyword evidence="1" id="KW-0812">Transmembrane</keyword>